<organism evidence="2 3">
    <name type="scientific">Aeromicrobium terrae</name>
    <dbReference type="NCBI Taxonomy" id="2498846"/>
    <lineage>
        <taxon>Bacteria</taxon>
        <taxon>Bacillati</taxon>
        <taxon>Actinomycetota</taxon>
        <taxon>Actinomycetes</taxon>
        <taxon>Propionibacteriales</taxon>
        <taxon>Nocardioidaceae</taxon>
        <taxon>Aeromicrobium</taxon>
    </lineage>
</organism>
<protein>
    <submittedName>
        <fullName evidence="2">DUF222 domain-containing protein</fullName>
    </submittedName>
</protein>
<dbReference type="OrthoDB" id="3747765at2"/>
<dbReference type="SMART" id="SM00507">
    <property type="entry name" value="HNHc"/>
    <property type="match status" value="1"/>
</dbReference>
<dbReference type="Gene3D" id="1.10.30.50">
    <property type="match status" value="1"/>
</dbReference>
<sequence>MTRSEHVSADRLTDFARARAAAEATEWSGMLQYADQAEAAIQASQWSPMVKQMNVAAIALEIGTATGLSEGQVHRRLAVTRRVREKAPMTWLAFRKGRIDAARVQIISDGIDKLKRDASIVRLDQRVVTYAETHTTAQLRQWVRRFIARVEPDEHEKRAEDERKTRRVDAFHGEDGMGFLDAKLPSYLLAAIDKRLIKEAKALGADDPRTLQQRRADLLAAWLTTNEAGEPAIHADIAVTIPAASLAGVNDDPIISADGDWAIPAAWITDLVATGNTLWHRILTDPAGHTLDHTYLGRFAPETVKKAIAYRDATCQAPGCTRRADQCDTDHRIPHPTGPTSGTNLWALCRRHHQQKGHHVIRWLLPSGREAPAETAAHSPPIEDLSWMEHQLAGFILDES</sequence>
<gene>
    <name evidence="2" type="ORF">FHP06_15110</name>
</gene>
<evidence type="ECO:0000259" key="1">
    <source>
        <dbReference type="SMART" id="SM00507"/>
    </source>
</evidence>
<evidence type="ECO:0000313" key="2">
    <source>
        <dbReference type="EMBL" id="TXL57364.1"/>
    </source>
</evidence>
<dbReference type="Pfam" id="PF02720">
    <property type="entry name" value="DUF222"/>
    <property type="match status" value="1"/>
</dbReference>
<dbReference type="Proteomes" id="UP000321571">
    <property type="component" value="Unassembled WGS sequence"/>
</dbReference>
<dbReference type="CDD" id="cd00085">
    <property type="entry name" value="HNHc"/>
    <property type="match status" value="1"/>
</dbReference>
<name>A0A5C8NGB1_9ACTN</name>
<proteinExistence type="predicted"/>
<dbReference type="AlphaFoldDB" id="A0A5C8NGB1"/>
<comment type="caution">
    <text evidence="2">The sequence shown here is derived from an EMBL/GenBank/DDBJ whole genome shotgun (WGS) entry which is preliminary data.</text>
</comment>
<evidence type="ECO:0000313" key="3">
    <source>
        <dbReference type="Proteomes" id="UP000321571"/>
    </source>
</evidence>
<feature type="domain" description="HNH nuclease" evidence="1">
    <location>
        <begin position="303"/>
        <end position="354"/>
    </location>
</feature>
<dbReference type="InterPro" id="IPR003615">
    <property type="entry name" value="HNH_nuc"/>
</dbReference>
<accession>A0A5C8NGB1</accession>
<dbReference type="InterPro" id="IPR003870">
    <property type="entry name" value="DUF222"/>
</dbReference>
<dbReference type="EMBL" id="VDUX01000008">
    <property type="protein sequence ID" value="TXL57364.1"/>
    <property type="molecule type" value="Genomic_DNA"/>
</dbReference>
<reference evidence="2 3" key="1">
    <citation type="submission" date="2019-06" db="EMBL/GenBank/DDBJ databases">
        <title>Aeromicrobium sp. nov., isolated from a maize field.</title>
        <authorList>
            <person name="Lin S.-Y."/>
            <person name="Tsai C.-F."/>
            <person name="Young C.-C."/>
        </authorList>
    </citation>
    <scope>NUCLEOTIDE SEQUENCE [LARGE SCALE GENOMIC DNA]</scope>
    <source>
        <strain evidence="2 3">CC-CFT486</strain>
    </source>
</reference>
<keyword evidence="3" id="KW-1185">Reference proteome</keyword>